<dbReference type="AlphaFoldDB" id="A0AA37VZ46"/>
<evidence type="ECO:0000313" key="7">
    <source>
        <dbReference type="EMBL" id="GLP97406.1"/>
    </source>
</evidence>
<feature type="binding site" evidence="6">
    <location>
        <position position="331"/>
    </location>
    <ligand>
        <name>Ca(2+)</name>
        <dbReference type="ChEBI" id="CHEBI:29108"/>
    </ligand>
</feature>
<feature type="binding site" evidence="6">
    <location>
        <position position="334"/>
    </location>
    <ligand>
        <name>Ca(2+)</name>
        <dbReference type="ChEBI" id="CHEBI:29108"/>
    </ligand>
</feature>
<sequence>MGKWVWRLFLLIVVALVVGAGFGYQQLKASLPQLEGSISLANLDNPVQIDRDAQGLVSIVAQSRRDAYVALGLLHAQERFFQMDLSRRLAAGELAELFGSAAIDSDKRMRMHQLKQTAKLAIEGWSAEKVELVEAYSAGVNQGLNQLESKPFEYWLLGQEPRAWQPEDTLLTVYAMFTDLNDEQAEYDATRSLVADYGSQQLLEYLSPAGTDWDSALDGSSFDSAQVPDESVIRLDQLSSPVAQVWEPQANILGSNSWAVAGALTSTGGAILANDMHLGLRLPNTWYRAELHYSHEGEDVSLYGVTLPGAPVVVVGSNTHVAWGFTNSYGDWSDQIVLEVDDSGENYRTSDGWRPFEVFEESIQVKGQQAQTVQLRHSHWGPVTTGLDGATVAIRWLAHFPAATNFNLADMALAKSLEQGIEVCQNSGIPPQNCLVVDEQGRIGWTLGGKMPLRGRTVSNQRVPWQQAAQTWIGWLAHQDYPKMINPPEHRLWTANARMMGDGMFTQVGDGGYATGARGGQIAQRLQAQQQIDEAGMLAIALDDEALFLERWRDYLQILLQSQSSLTNQQHAIVQLLDDWSGHAAKDDAAYTVVRQFHRRYRQGLYQAVQAYLEQQAGLKFKPGQLRRLRQKEQAMWQLANVKPRHWVPAPHQSWDEWMLVLLDLAAQDLIERHGHLQAARWGQHNQLQVTHPFARLLPDWTPDLISGVLSVPTQAMAGDTDMPRVQGRRFGASQRLIVSPGNEDKAVFHMPGGQSGHPLSPFFKSGHQDWVEGRPSPLKAGTSQWQLTLVPKS</sequence>
<feature type="active site" description="Nucleophile" evidence="5">
    <location>
        <position position="255"/>
    </location>
</feature>
<evidence type="ECO:0000256" key="3">
    <source>
        <dbReference type="ARBA" id="ARBA00023145"/>
    </source>
</evidence>
<dbReference type="Gene3D" id="1.10.439.10">
    <property type="entry name" value="Penicillin Amidohydrolase, domain 1"/>
    <property type="match status" value="1"/>
</dbReference>
<reference evidence="7" key="2">
    <citation type="submission" date="2023-01" db="EMBL/GenBank/DDBJ databases">
        <title>Draft genome sequence of Paraferrimonas sedimenticola strain NBRC 101628.</title>
        <authorList>
            <person name="Sun Q."/>
            <person name="Mori K."/>
        </authorList>
    </citation>
    <scope>NUCLEOTIDE SEQUENCE</scope>
    <source>
        <strain evidence="7">NBRC 101628</strain>
    </source>
</reference>
<dbReference type="Proteomes" id="UP001161422">
    <property type="component" value="Unassembled WGS sequence"/>
</dbReference>
<protein>
    <submittedName>
        <fullName evidence="7">Penicillin acylase</fullName>
    </submittedName>
</protein>
<keyword evidence="2" id="KW-0378">Hydrolase</keyword>
<evidence type="ECO:0000256" key="2">
    <source>
        <dbReference type="ARBA" id="ARBA00022801"/>
    </source>
</evidence>
<evidence type="ECO:0000256" key="6">
    <source>
        <dbReference type="PIRSR" id="PIRSR001227-2"/>
    </source>
</evidence>
<dbReference type="Gene3D" id="3.60.20.10">
    <property type="entry name" value="Glutamine Phosphoribosylpyrophosphate, subunit 1, domain 1"/>
    <property type="match status" value="1"/>
</dbReference>
<dbReference type="Gene3D" id="1.10.1400.10">
    <property type="match status" value="1"/>
</dbReference>
<dbReference type="GO" id="GO:0046872">
    <property type="term" value="F:metal ion binding"/>
    <property type="evidence" value="ECO:0007669"/>
    <property type="project" value="UniProtKB-KW"/>
</dbReference>
<gene>
    <name evidence="7" type="primary">acyII</name>
    <name evidence="7" type="ORF">GCM10007895_27130</name>
</gene>
<dbReference type="GO" id="GO:0016811">
    <property type="term" value="F:hydrolase activity, acting on carbon-nitrogen (but not peptide) bonds, in linear amides"/>
    <property type="evidence" value="ECO:0007669"/>
    <property type="project" value="InterPro"/>
</dbReference>
<dbReference type="SUPFAM" id="SSF56235">
    <property type="entry name" value="N-terminal nucleophile aminohydrolases (Ntn hydrolases)"/>
    <property type="match status" value="1"/>
</dbReference>
<dbReference type="PIRSF" id="PIRSF001227">
    <property type="entry name" value="Pen_acylase"/>
    <property type="match status" value="1"/>
</dbReference>
<accession>A0AA37VZ46</accession>
<dbReference type="InterPro" id="IPR023343">
    <property type="entry name" value="Penicillin_amidase_dom1"/>
</dbReference>
<dbReference type="EMBL" id="BSNC01000006">
    <property type="protein sequence ID" value="GLP97406.1"/>
    <property type="molecule type" value="Genomic_DNA"/>
</dbReference>
<name>A0AA37VZ46_9GAMM</name>
<dbReference type="InterPro" id="IPR002692">
    <property type="entry name" value="S45"/>
</dbReference>
<comment type="caution">
    <text evidence="7">The sequence shown here is derived from an EMBL/GenBank/DDBJ whole genome shotgun (WGS) entry which is preliminary data.</text>
</comment>
<feature type="binding site" evidence="6">
    <location>
        <position position="186"/>
    </location>
    <ligand>
        <name>Ca(2+)</name>
        <dbReference type="ChEBI" id="CHEBI:29108"/>
    </ligand>
</feature>
<dbReference type="InterPro" id="IPR043146">
    <property type="entry name" value="Penicillin_amidase_N_B-knob"/>
</dbReference>
<dbReference type="GO" id="GO:0017000">
    <property type="term" value="P:antibiotic biosynthetic process"/>
    <property type="evidence" value="ECO:0007669"/>
    <property type="project" value="InterPro"/>
</dbReference>
<keyword evidence="6" id="KW-0479">Metal-binding</keyword>
<comment type="subunit">
    <text evidence="4">Heterodimer of an alpha subunit and a beta subunit processed from the same precursor.</text>
</comment>
<organism evidence="7 8">
    <name type="scientific">Paraferrimonas sedimenticola</name>
    <dbReference type="NCBI Taxonomy" id="375674"/>
    <lineage>
        <taxon>Bacteria</taxon>
        <taxon>Pseudomonadati</taxon>
        <taxon>Pseudomonadota</taxon>
        <taxon>Gammaproteobacteria</taxon>
        <taxon>Alteromonadales</taxon>
        <taxon>Ferrimonadaceae</taxon>
        <taxon>Paraferrimonas</taxon>
    </lineage>
</organism>
<evidence type="ECO:0000313" key="8">
    <source>
        <dbReference type="Proteomes" id="UP001161422"/>
    </source>
</evidence>
<proteinExistence type="inferred from homology"/>
<evidence type="ECO:0000256" key="1">
    <source>
        <dbReference type="ARBA" id="ARBA00006586"/>
    </source>
</evidence>
<keyword evidence="6" id="KW-0106">Calcium</keyword>
<dbReference type="CDD" id="cd03747">
    <property type="entry name" value="Ntn_PGA_like"/>
    <property type="match status" value="1"/>
</dbReference>
<dbReference type="Pfam" id="PF01804">
    <property type="entry name" value="Penicil_amidase"/>
    <property type="match status" value="1"/>
</dbReference>
<dbReference type="Gene3D" id="2.30.120.10">
    <property type="match status" value="1"/>
</dbReference>
<dbReference type="InterPro" id="IPR029055">
    <property type="entry name" value="Ntn_hydrolases_N"/>
</dbReference>
<evidence type="ECO:0000256" key="4">
    <source>
        <dbReference type="ARBA" id="ARBA00038735"/>
    </source>
</evidence>
<dbReference type="InterPro" id="IPR043147">
    <property type="entry name" value="Penicillin_amidase_A-knob"/>
</dbReference>
<dbReference type="InterPro" id="IPR014395">
    <property type="entry name" value="Pen/GL7ACA/AHL_acylase"/>
</dbReference>
<dbReference type="PANTHER" id="PTHR34218">
    <property type="entry name" value="PEPTIDASE S45 PENICILLIN AMIDASE"/>
    <property type="match status" value="1"/>
</dbReference>
<dbReference type="RefSeq" id="WP_095504748.1">
    <property type="nucleotide sequence ID" value="NZ_BSNC01000006.1"/>
</dbReference>
<comment type="cofactor">
    <cofactor evidence="6">
        <name>Ca(2+)</name>
        <dbReference type="ChEBI" id="CHEBI:29108"/>
    </cofactor>
    <text evidence="6">Binds 1 Ca(2+) ion per dimer.</text>
</comment>
<evidence type="ECO:0000256" key="5">
    <source>
        <dbReference type="PIRSR" id="PIRSR001227-1"/>
    </source>
</evidence>
<dbReference type="PANTHER" id="PTHR34218:SF4">
    <property type="entry name" value="ACYL-HOMOSERINE LACTONE ACYLASE QUIP"/>
    <property type="match status" value="1"/>
</dbReference>
<keyword evidence="8" id="KW-1185">Reference proteome</keyword>
<keyword evidence="3" id="KW-0865">Zymogen</keyword>
<reference evidence="7" key="1">
    <citation type="journal article" date="2014" name="Int. J. Syst. Evol. Microbiol.">
        <title>Complete genome sequence of Corynebacterium casei LMG S-19264T (=DSM 44701T), isolated from a smear-ripened cheese.</title>
        <authorList>
            <consortium name="US DOE Joint Genome Institute (JGI-PGF)"/>
            <person name="Walter F."/>
            <person name="Albersmeier A."/>
            <person name="Kalinowski J."/>
            <person name="Ruckert C."/>
        </authorList>
    </citation>
    <scope>NUCLEOTIDE SEQUENCE</scope>
    <source>
        <strain evidence="7">NBRC 101628</strain>
    </source>
</reference>
<comment type="similarity">
    <text evidence="1">Belongs to the peptidase S45 family.</text>
</comment>